<feature type="transmembrane region" description="Helical" evidence="2">
    <location>
        <begin position="46"/>
        <end position="65"/>
    </location>
</feature>
<evidence type="ECO:0000256" key="2">
    <source>
        <dbReference type="SAM" id="Phobius"/>
    </source>
</evidence>
<feature type="transmembrane region" description="Helical" evidence="2">
    <location>
        <begin position="406"/>
        <end position="434"/>
    </location>
</feature>
<feature type="region of interest" description="Disordered" evidence="1">
    <location>
        <begin position="284"/>
        <end position="321"/>
    </location>
</feature>
<feature type="compositionally biased region" description="Pro residues" evidence="1">
    <location>
        <begin position="13"/>
        <end position="22"/>
    </location>
</feature>
<keyword evidence="2" id="KW-0472">Membrane</keyword>
<comment type="caution">
    <text evidence="3">The sequence shown here is derived from an EMBL/GenBank/DDBJ whole genome shotgun (WGS) entry which is preliminary data.</text>
</comment>
<protein>
    <recommendedName>
        <fullName evidence="5">DUF2029 domain-containing protein</fullName>
    </recommendedName>
</protein>
<organism evidence="3 4">
    <name type="scientific">Frankia umida</name>
    <dbReference type="NCBI Taxonomy" id="573489"/>
    <lineage>
        <taxon>Bacteria</taxon>
        <taxon>Bacillati</taxon>
        <taxon>Actinomycetota</taxon>
        <taxon>Actinomycetes</taxon>
        <taxon>Frankiales</taxon>
        <taxon>Frankiaceae</taxon>
        <taxon>Frankia</taxon>
    </lineage>
</organism>
<feature type="compositionally biased region" description="Low complexity" evidence="1">
    <location>
        <begin position="291"/>
        <end position="306"/>
    </location>
</feature>
<gene>
    <name evidence="3" type="ORF">MXD59_24145</name>
</gene>
<feature type="transmembrane region" description="Helical" evidence="2">
    <location>
        <begin position="217"/>
        <end position="236"/>
    </location>
</feature>
<sequence length="546" mass="57791">MAVPSILRKHDPTPPPRDPTPRPGEASRGERRPSTPGRGRITGRHWLICAGMLLAGALALEAATITRPGPLPGGPAVLYLVLGWWAVAMLAVAVLVRVAPRRGVLLLLMAGAVAVHVLVLAFASGPRMSDDLYRYAWDGKVSSAGIDPYRYPTDSRALAPLRDRWLWPDPAGCARLGHRPGCTRINYPTAHTIYPPVAQAYFTAVHYLPGPPREHRLQLYAAVLSLSTTLLLIRVLPRFGRHPGLAVAYAWGPSAGLDVGMDAHVDILAVLAATAALALLRQPRQAPPATPTTRSAPHAAAAAHPHPTGRDPDGGSQHGGFWTARRRRHLMPLAAGALLGAAVAVKLYPALLIPAAARRRAVVAIAAAGVVVLSYLPHVAVVGTAVVGFLPRYLTVEGYNEGHRFLLLGLLGLTGTAAKTVAVAAVGSVALVVWRTDPAGVPVERAALWVLGTAFLVATPAQPWYSILLVVLAVLAGRLEWIAVAVGPYVLYMALFRDLAVADVYARPGGYVLGAVVVALVALFRQTGSKRRARGAGRRHHTEDGG</sequence>
<evidence type="ECO:0000313" key="3">
    <source>
        <dbReference type="EMBL" id="MCK9878816.1"/>
    </source>
</evidence>
<accession>A0ABT0K4T1</accession>
<evidence type="ECO:0000313" key="4">
    <source>
        <dbReference type="Proteomes" id="UP001201873"/>
    </source>
</evidence>
<dbReference type="EMBL" id="JALKFT010000046">
    <property type="protein sequence ID" value="MCK9878816.1"/>
    <property type="molecule type" value="Genomic_DNA"/>
</dbReference>
<keyword evidence="2" id="KW-1133">Transmembrane helix</keyword>
<feature type="transmembrane region" description="Helical" evidence="2">
    <location>
        <begin position="77"/>
        <end position="96"/>
    </location>
</feature>
<proteinExistence type="predicted"/>
<feature type="transmembrane region" description="Helical" evidence="2">
    <location>
        <begin position="479"/>
        <end position="496"/>
    </location>
</feature>
<keyword evidence="2" id="KW-0812">Transmembrane</keyword>
<feature type="transmembrane region" description="Helical" evidence="2">
    <location>
        <begin position="508"/>
        <end position="524"/>
    </location>
</feature>
<dbReference type="Proteomes" id="UP001201873">
    <property type="component" value="Unassembled WGS sequence"/>
</dbReference>
<feature type="region of interest" description="Disordered" evidence="1">
    <location>
        <begin position="1"/>
        <end position="40"/>
    </location>
</feature>
<evidence type="ECO:0000256" key="1">
    <source>
        <dbReference type="SAM" id="MobiDB-lite"/>
    </source>
</evidence>
<dbReference type="RefSeq" id="WP_248826883.1">
    <property type="nucleotide sequence ID" value="NZ_JALKFT010000046.1"/>
</dbReference>
<feature type="transmembrane region" description="Helical" evidence="2">
    <location>
        <begin position="330"/>
        <end position="349"/>
    </location>
</feature>
<name>A0ABT0K4T1_9ACTN</name>
<feature type="transmembrane region" description="Helical" evidence="2">
    <location>
        <begin position="361"/>
        <end position="394"/>
    </location>
</feature>
<feature type="transmembrane region" description="Helical" evidence="2">
    <location>
        <begin position="446"/>
        <end position="472"/>
    </location>
</feature>
<feature type="transmembrane region" description="Helical" evidence="2">
    <location>
        <begin position="103"/>
        <end position="123"/>
    </location>
</feature>
<reference evidence="3 4" key="1">
    <citation type="submission" date="2022-04" db="EMBL/GenBank/DDBJ databases">
        <title>Genome diversity in the genus Frankia.</title>
        <authorList>
            <person name="Carlos-Shanley C."/>
            <person name="Hahn D."/>
        </authorList>
    </citation>
    <scope>NUCLEOTIDE SEQUENCE [LARGE SCALE GENOMIC DNA]</scope>
    <source>
        <strain evidence="3 4">Ag45/Mut15</strain>
    </source>
</reference>
<evidence type="ECO:0008006" key="5">
    <source>
        <dbReference type="Google" id="ProtNLM"/>
    </source>
</evidence>
<keyword evidence="4" id="KW-1185">Reference proteome</keyword>